<dbReference type="RefSeq" id="WP_232138171.1">
    <property type="nucleotide sequence ID" value="NZ_CP089507.1"/>
</dbReference>
<dbReference type="Proteomes" id="UP001430360">
    <property type="component" value="Unassembled WGS sequence"/>
</dbReference>
<dbReference type="Gene3D" id="1.20.144.10">
    <property type="entry name" value="Phosphatidic acid phosphatase type 2/haloperoxidase"/>
    <property type="match status" value="1"/>
</dbReference>
<keyword evidence="4 10" id="KW-0812">Transmembrane</keyword>
<organism evidence="12 13">
    <name type="scientific">Luteimonas fraxinea</name>
    <dbReference type="NCBI Taxonomy" id="2901869"/>
    <lineage>
        <taxon>Bacteria</taxon>
        <taxon>Pseudomonadati</taxon>
        <taxon>Pseudomonadota</taxon>
        <taxon>Gammaproteobacteria</taxon>
        <taxon>Lysobacterales</taxon>
        <taxon>Lysobacteraceae</taxon>
        <taxon>Luteimonas</taxon>
    </lineage>
</organism>
<dbReference type="Pfam" id="PF01569">
    <property type="entry name" value="PAP2"/>
    <property type="match status" value="1"/>
</dbReference>
<protein>
    <recommendedName>
        <fullName evidence="2">undecaprenyl-diphosphate phosphatase</fullName>
        <ecNumber evidence="2">3.6.1.27</ecNumber>
    </recommendedName>
    <alternativeName>
        <fullName evidence="8">Undecaprenyl pyrophosphate phosphatase</fullName>
    </alternativeName>
</protein>
<dbReference type="PANTHER" id="PTHR14969">
    <property type="entry name" value="SPHINGOSINE-1-PHOSPHATE PHOSPHOHYDROLASE"/>
    <property type="match status" value="1"/>
</dbReference>
<evidence type="ECO:0000256" key="10">
    <source>
        <dbReference type="SAM" id="Phobius"/>
    </source>
</evidence>
<keyword evidence="3" id="KW-1003">Cell membrane</keyword>
<evidence type="ECO:0000256" key="9">
    <source>
        <dbReference type="ARBA" id="ARBA00047594"/>
    </source>
</evidence>
<evidence type="ECO:0000256" key="7">
    <source>
        <dbReference type="ARBA" id="ARBA00023136"/>
    </source>
</evidence>
<evidence type="ECO:0000256" key="1">
    <source>
        <dbReference type="ARBA" id="ARBA00004651"/>
    </source>
</evidence>
<keyword evidence="7 10" id="KW-0472">Membrane</keyword>
<gene>
    <name evidence="12" type="ORF">LTT95_17790</name>
</gene>
<feature type="domain" description="Phosphatidic acid phosphatase type 2/haloperoxidase" evidence="11">
    <location>
        <begin position="63"/>
        <end position="172"/>
    </location>
</feature>
<feature type="transmembrane region" description="Helical" evidence="10">
    <location>
        <begin position="61"/>
        <end position="78"/>
    </location>
</feature>
<keyword evidence="13" id="KW-1185">Reference proteome</keyword>
<evidence type="ECO:0000256" key="5">
    <source>
        <dbReference type="ARBA" id="ARBA00022801"/>
    </source>
</evidence>
<dbReference type="EMBL" id="JAJQKU010000008">
    <property type="protein sequence ID" value="MCD9098779.1"/>
    <property type="molecule type" value="Genomic_DNA"/>
</dbReference>
<keyword evidence="6 10" id="KW-1133">Transmembrane helix</keyword>
<accession>A0ABS8UJ66</accession>
<evidence type="ECO:0000256" key="6">
    <source>
        <dbReference type="ARBA" id="ARBA00022989"/>
    </source>
</evidence>
<keyword evidence="5" id="KW-0378">Hydrolase</keyword>
<comment type="catalytic activity">
    <reaction evidence="9">
        <text>di-trans,octa-cis-undecaprenyl diphosphate + H2O = di-trans,octa-cis-undecaprenyl phosphate + phosphate + H(+)</text>
        <dbReference type="Rhea" id="RHEA:28094"/>
        <dbReference type="ChEBI" id="CHEBI:15377"/>
        <dbReference type="ChEBI" id="CHEBI:15378"/>
        <dbReference type="ChEBI" id="CHEBI:43474"/>
        <dbReference type="ChEBI" id="CHEBI:58405"/>
        <dbReference type="ChEBI" id="CHEBI:60392"/>
        <dbReference type="EC" id="3.6.1.27"/>
    </reaction>
</comment>
<evidence type="ECO:0000313" key="13">
    <source>
        <dbReference type="Proteomes" id="UP001430360"/>
    </source>
</evidence>
<feature type="transmembrane region" description="Helical" evidence="10">
    <location>
        <begin position="157"/>
        <end position="177"/>
    </location>
</feature>
<evidence type="ECO:0000313" key="12">
    <source>
        <dbReference type="EMBL" id="MCD9098779.1"/>
    </source>
</evidence>
<dbReference type="InterPro" id="IPR000326">
    <property type="entry name" value="PAP2/HPO"/>
</dbReference>
<evidence type="ECO:0000259" key="11">
    <source>
        <dbReference type="SMART" id="SM00014"/>
    </source>
</evidence>
<evidence type="ECO:0000256" key="4">
    <source>
        <dbReference type="ARBA" id="ARBA00022692"/>
    </source>
</evidence>
<reference evidence="12" key="1">
    <citation type="submission" date="2021-12" db="EMBL/GenBank/DDBJ databases">
        <authorList>
            <person name="Ulrich A."/>
        </authorList>
    </citation>
    <scope>NUCLEOTIDE SEQUENCE</scope>
    <source>
        <strain evidence="12">A1P009</strain>
    </source>
</reference>
<name>A0ABS8UJ66_9GAMM</name>
<dbReference type="SUPFAM" id="SSF48317">
    <property type="entry name" value="Acid phosphatase/Vanadium-dependent haloperoxidase"/>
    <property type="match status" value="1"/>
</dbReference>
<proteinExistence type="predicted"/>
<dbReference type="PANTHER" id="PTHR14969:SF62">
    <property type="entry name" value="DECAPRENYLPHOSPHORYL-5-PHOSPHORIBOSE PHOSPHATASE RV3807C-RELATED"/>
    <property type="match status" value="1"/>
</dbReference>
<dbReference type="EC" id="3.6.1.27" evidence="2"/>
<feature type="transmembrane region" description="Helical" evidence="10">
    <location>
        <begin position="117"/>
        <end position="145"/>
    </location>
</feature>
<dbReference type="InterPro" id="IPR036938">
    <property type="entry name" value="PAP2/HPO_sf"/>
</dbReference>
<sequence length="178" mass="19398">MHAPPRSRLLHHDTGWCLRANRACTRLWIRRYFSTVSRLGDGVFWYLLMAALVLIDGFDGLVAATHMAATGAVALLLYKSLKRWTKRPRPFAADGRIRAWVAPLDEFSFPSGHTLHAVSFSIVAVAWYPMLAGVLVPFAASVAVSRVVLGLHYPSDVLAATAIGIVLGTASLWCAGVI</sequence>
<evidence type="ECO:0000256" key="8">
    <source>
        <dbReference type="ARBA" id="ARBA00032707"/>
    </source>
</evidence>
<evidence type="ECO:0000256" key="2">
    <source>
        <dbReference type="ARBA" id="ARBA00012374"/>
    </source>
</evidence>
<feature type="transmembrane region" description="Helical" evidence="10">
    <location>
        <begin position="36"/>
        <end position="55"/>
    </location>
</feature>
<reference evidence="12" key="2">
    <citation type="journal article" date="2022" name="Syst. Appl. Microbiol.">
        <title>Physiological and genomic characterisation of Luteimonas fraxinea sp. nov., a bacterial species associated with trees tolerant to ash dieback.</title>
        <authorList>
            <person name="Ulrich K."/>
            <person name="Becker R."/>
            <person name="Behrendt U."/>
            <person name="Kube M."/>
            <person name="Schneck V."/>
            <person name="Ulrich A."/>
        </authorList>
    </citation>
    <scope>NUCLEOTIDE SEQUENCE</scope>
    <source>
        <strain evidence="12">A1P009</strain>
    </source>
</reference>
<comment type="caution">
    <text evidence="12">The sequence shown here is derived from an EMBL/GenBank/DDBJ whole genome shotgun (WGS) entry which is preliminary data.</text>
</comment>
<dbReference type="SMART" id="SM00014">
    <property type="entry name" value="acidPPc"/>
    <property type="match status" value="1"/>
</dbReference>
<evidence type="ECO:0000256" key="3">
    <source>
        <dbReference type="ARBA" id="ARBA00022475"/>
    </source>
</evidence>
<comment type="subcellular location">
    <subcellularLocation>
        <location evidence="1">Cell membrane</location>
        <topology evidence="1">Multi-pass membrane protein</topology>
    </subcellularLocation>
</comment>